<keyword evidence="3 5" id="KW-1133">Transmembrane helix</keyword>
<feature type="transmembrane region" description="Helical" evidence="5">
    <location>
        <begin position="33"/>
        <end position="51"/>
    </location>
</feature>
<reference evidence="7 8" key="1">
    <citation type="submission" date="2016-10" db="EMBL/GenBank/DDBJ databases">
        <title>Rodentibacter gen. nov. and new species.</title>
        <authorList>
            <person name="Christensen H."/>
        </authorList>
    </citation>
    <scope>NUCLEOTIDE SEQUENCE [LARGE SCALE GENOMIC DNA]</scope>
    <source>
        <strain evidence="7 8">1998236014</strain>
    </source>
</reference>
<evidence type="ECO:0000256" key="3">
    <source>
        <dbReference type="ARBA" id="ARBA00022989"/>
    </source>
</evidence>
<evidence type="ECO:0000256" key="2">
    <source>
        <dbReference type="ARBA" id="ARBA00022692"/>
    </source>
</evidence>
<keyword evidence="4 5" id="KW-0472">Membrane</keyword>
<dbReference type="RefSeq" id="WP_077463259.1">
    <property type="nucleotide sequence ID" value="NZ_MLAA01000024.1"/>
</dbReference>
<feature type="transmembrane region" description="Helical" evidence="5">
    <location>
        <begin position="63"/>
        <end position="81"/>
    </location>
</feature>
<dbReference type="InterPro" id="IPR007016">
    <property type="entry name" value="O-antigen_ligase-rel_domated"/>
</dbReference>
<feature type="transmembrane region" description="Helical" evidence="5">
    <location>
        <begin position="224"/>
        <end position="241"/>
    </location>
</feature>
<dbReference type="Proteomes" id="UP000188820">
    <property type="component" value="Unassembled WGS sequence"/>
</dbReference>
<comment type="subcellular location">
    <subcellularLocation>
        <location evidence="1">Membrane</location>
        <topology evidence="1">Multi-pass membrane protein</topology>
    </subcellularLocation>
</comment>
<comment type="caution">
    <text evidence="7">The sequence shown here is derived from an EMBL/GenBank/DDBJ whole genome shotgun (WGS) entry which is preliminary data.</text>
</comment>
<feature type="transmembrane region" description="Helical" evidence="5">
    <location>
        <begin position="373"/>
        <end position="396"/>
    </location>
</feature>
<evidence type="ECO:0000259" key="6">
    <source>
        <dbReference type="Pfam" id="PF04932"/>
    </source>
</evidence>
<organism evidence="7 8">
    <name type="scientific">Rodentibacter caecimuris</name>
    <dbReference type="NCBI Taxonomy" id="1796644"/>
    <lineage>
        <taxon>Bacteria</taxon>
        <taxon>Pseudomonadati</taxon>
        <taxon>Pseudomonadota</taxon>
        <taxon>Gammaproteobacteria</taxon>
        <taxon>Pasteurellales</taxon>
        <taxon>Pasteurellaceae</taxon>
        <taxon>Rodentibacter</taxon>
    </lineage>
</organism>
<feature type="transmembrane region" description="Helical" evidence="5">
    <location>
        <begin position="153"/>
        <end position="172"/>
    </location>
</feature>
<feature type="transmembrane region" description="Helical" evidence="5">
    <location>
        <begin position="93"/>
        <end position="108"/>
    </location>
</feature>
<evidence type="ECO:0000256" key="1">
    <source>
        <dbReference type="ARBA" id="ARBA00004141"/>
    </source>
</evidence>
<gene>
    <name evidence="7" type="ORF">BKG89_05895</name>
</gene>
<keyword evidence="8" id="KW-1185">Reference proteome</keyword>
<dbReference type="PANTHER" id="PTHR37422:SF17">
    <property type="entry name" value="O-ANTIGEN LIGASE"/>
    <property type="match status" value="1"/>
</dbReference>
<evidence type="ECO:0000256" key="4">
    <source>
        <dbReference type="ARBA" id="ARBA00023136"/>
    </source>
</evidence>
<feature type="domain" description="O-antigen ligase-related" evidence="6">
    <location>
        <begin position="186"/>
        <end position="342"/>
    </location>
</feature>
<sequence>MQISKQNRLVLLINVVIAFFFLSILSLKGGHNFSPILLMVLGLGYVIYASIKKWKFNLSKEDYLLIFSYIFYFSVFLLSFLTNSGKMRELDNPSRVILLIPTLILLLRTPIRIELLLLAMPLGSFIAGSVALYDRVIIGNTMAFAPRTMHIQGGDISMSLGMFSLAIALFFAQKTRWKLTALCVVSAFFGILGSFLSTARGGWIALPIGLIAMFWIYRQSLPKSFFIGIFSLLIISIIGLSKMPNSLVVERIEQAQQNIHLYFNESNGNTSLGARFDMWKSALIMAKEKPILGWGTQGAEAQRKEHAKSKIISNMAGNFNHAHNQYLDDLSKRGLLGLIALLVILFIPLYSFKQHLKKFKFTEQHNESVINTQLFATLGIVHILLVIFYCLSQGFFTHNSGNIFYFFLIILFYAVMKQTEKQFEKRA</sequence>
<feature type="transmembrane region" description="Helical" evidence="5">
    <location>
        <begin position="115"/>
        <end position="133"/>
    </location>
</feature>
<name>A0ABX3KWX8_9PAST</name>
<dbReference type="PANTHER" id="PTHR37422">
    <property type="entry name" value="TEICHURONIC ACID BIOSYNTHESIS PROTEIN TUAE"/>
    <property type="match status" value="1"/>
</dbReference>
<evidence type="ECO:0000313" key="7">
    <source>
        <dbReference type="EMBL" id="OOF69705.1"/>
    </source>
</evidence>
<feature type="transmembrane region" description="Helical" evidence="5">
    <location>
        <begin position="202"/>
        <end position="217"/>
    </location>
</feature>
<evidence type="ECO:0000256" key="5">
    <source>
        <dbReference type="SAM" id="Phobius"/>
    </source>
</evidence>
<proteinExistence type="predicted"/>
<feature type="transmembrane region" description="Helical" evidence="5">
    <location>
        <begin position="179"/>
        <end position="196"/>
    </location>
</feature>
<feature type="transmembrane region" description="Helical" evidence="5">
    <location>
        <begin position="334"/>
        <end position="352"/>
    </location>
</feature>
<feature type="transmembrane region" description="Helical" evidence="5">
    <location>
        <begin position="402"/>
        <end position="419"/>
    </location>
</feature>
<dbReference type="Pfam" id="PF04932">
    <property type="entry name" value="Wzy_C"/>
    <property type="match status" value="1"/>
</dbReference>
<accession>A0ABX3KWX8</accession>
<dbReference type="InterPro" id="IPR051533">
    <property type="entry name" value="WaaL-like"/>
</dbReference>
<evidence type="ECO:0000313" key="8">
    <source>
        <dbReference type="Proteomes" id="UP000188820"/>
    </source>
</evidence>
<protein>
    <submittedName>
        <fullName evidence="7">RfaL protein</fullName>
    </submittedName>
</protein>
<dbReference type="EMBL" id="MLAA01000024">
    <property type="protein sequence ID" value="OOF69705.1"/>
    <property type="molecule type" value="Genomic_DNA"/>
</dbReference>
<keyword evidence="2 5" id="KW-0812">Transmembrane</keyword>
<feature type="transmembrane region" description="Helical" evidence="5">
    <location>
        <begin position="9"/>
        <end position="27"/>
    </location>
</feature>